<keyword evidence="9" id="KW-1185">Reference proteome</keyword>
<evidence type="ECO:0000256" key="3">
    <source>
        <dbReference type="ARBA" id="ARBA00022989"/>
    </source>
</evidence>
<dbReference type="STRING" id="1156394.T0PRV5"/>
<evidence type="ECO:0000313" key="9">
    <source>
        <dbReference type="Proteomes" id="UP000030762"/>
    </source>
</evidence>
<gene>
    <name evidence="8" type="ORF">SDRG_17179</name>
</gene>
<dbReference type="GO" id="GO:0015421">
    <property type="term" value="F:ABC-type oligopeptide transporter activity"/>
    <property type="evidence" value="ECO:0007669"/>
    <property type="project" value="TreeGrafter"/>
</dbReference>
<dbReference type="PROSITE" id="PS50929">
    <property type="entry name" value="ABC_TM1F"/>
    <property type="match status" value="1"/>
</dbReference>
<name>T0PRV5_SAPDV</name>
<evidence type="ECO:0000259" key="7">
    <source>
        <dbReference type="PROSITE" id="PS50929"/>
    </source>
</evidence>
<dbReference type="InterPro" id="IPR036640">
    <property type="entry name" value="ABC1_TM_sf"/>
</dbReference>
<dbReference type="InterPro" id="IPR017871">
    <property type="entry name" value="ABC_transporter-like_CS"/>
</dbReference>
<dbReference type="OrthoDB" id="6500128at2759"/>
<feature type="transmembrane region" description="Helical" evidence="5">
    <location>
        <begin position="338"/>
        <end position="355"/>
    </location>
</feature>
<dbReference type="PANTHER" id="PTHR43394:SF27">
    <property type="entry name" value="ATP-DEPENDENT TRANSLOCASE ABCB1-LIKE"/>
    <property type="match status" value="1"/>
</dbReference>
<dbReference type="CDD" id="cd18578">
    <property type="entry name" value="ABC_6TM_Pgp_ABCB1_D2_like"/>
    <property type="match status" value="1"/>
</dbReference>
<keyword evidence="4 5" id="KW-0472">Membrane</keyword>
<dbReference type="Pfam" id="PF00664">
    <property type="entry name" value="ABC_membrane"/>
    <property type="match status" value="1"/>
</dbReference>
<dbReference type="InterPro" id="IPR039421">
    <property type="entry name" value="Type_1_exporter"/>
</dbReference>
<dbReference type="PANTHER" id="PTHR43394">
    <property type="entry name" value="ATP-DEPENDENT PERMEASE MDL1, MITOCHONDRIAL"/>
    <property type="match status" value="1"/>
</dbReference>
<sequence>MSLPNQYDTMCGEKGTTLSGGQKQRVAIARALVRQPKILVLDEATSALDNESERVVQAALNDLMEKTNMTTIVIAHRLSTIRKADKIIVLSKGLVVEEGTHATLMDIEDGLYRTLVELQDGTASTDSSDVDSPSHAERISLALEAADVDKAELIRKYSSAPAAEVSLWRIIQLTKPERPYMIAGFAACILNGFSMPGISLIISNVLSSMQKYFTLFVQTKDASYLHTLYTDIRTQAIIFIGIAVAMFFVGFTQTFSFRTIAEKLTTRLRNMHFQALMRQDIGYFDMDGHTTGALTTDLATYSTKVVVIAGENQARLLQTIFTMVGGLVISFGFGSWQLTLVMLCVMPIMLIASVVRTRQLRNHNVTDTLTTSGSLATEAIVNARTVTALGLQENLVAKYDTLLLEPMQDGVREAQLSGGQKQRIAIARAIMKNPSILLLDEATSALDSESEKVVQEALDKLLAAKGRTTIVIAHRLSTIRNADKICVVSGGRIAEQGTHDELMRLNGIYTHLASHNQI</sequence>
<dbReference type="GO" id="GO:0016887">
    <property type="term" value="F:ATP hydrolysis activity"/>
    <property type="evidence" value="ECO:0007669"/>
    <property type="project" value="InterPro"/>
</dbReference>
<dbReference type="InterPro" id="IPR011527">
    <property type="entry name" value="ABC1_TM_dom"/>
</dbReference>
<dbReference type="InParanoid" id="T0PRV5"/>
<dbReference type="InterPro" id="IPR027417">
    <property type="entry name" value="P-loop_NTPase"/>
</dbReference>
<evidence type="ECO:0000256" key="1">
    <source>
        <dbReference type="ARBA" id="ARBA00004141"/>
    </source>
</evidence>
<dbReference type="EMBL" id="JH767340">
    <property type="protein sequence ID" value="EQC24931.1"/>
    <property type="molecule type" value="Genomic_DNA"/>
</dbReference>
<dbReference type="InterPro" id="IPR003439">
    <property type="entry name" value="ABC_transporter-like_ATP-bd"/>
</dbReference>
<dbReference type="SUPFAM" id="SSF52540">
    <property type="entry name" value="P-loop containing nucleoside triphosphate hydrolases"/>
    <property type="match status" value="2"/>
</dbReference>
<dbReference type="Gene3D" id="1.20.1560.10">
    <property type="entry name" value="ABC transporter type 1, transmembrane domain"/>
    <property type="match status" value="1"/>
</dbReference>
<dbReference type="OMA" id="DGHIMES"/>
<feature type="transmembrane region" description="Helical" evidence="5">
    <location>
        <begin position="180"/>
        <end position="202"/>
    </location>
</feature>
<dbReference type="PROSITE" id="PS00211">
    <property type="entry name" value="ABC_TRANSPORTER_1"/>
    <property type="match status" value="1"/>
</dbReference>
<dbReference type="AlphaFoldDB" id="T0PRV5"/>
<evidence type="ECO:0000259" key="6">
    <source>
        <dbReference type="PROSITE" id="PS50893"/>
    </source>
</evidence>
<reference evidence="8 9" key="1">
    <citation type="submission" date="2012-04" db="EMBL/GenBank/DDBJ databases">
        <title>The Genome Sequence of Saprolegnia declina VS20.</title>
        <authorList>
            <consortium name="The Broad Institute Genome Sequencing Platform"/>
            <person name="Russ C."/>
            <person name="Nusbaum C."/>
            <person name="Tyler B."/>
            <person name="van West P."/>
            <person name="Dieguez-Uribeondo J."/>
            <person name="de Bruijn I."/>
            <person name="Tripathy S."/>
            <person name="Jiang R."/>
            <person name="Young S.K."/>
            <person name="Zeng Q."/>
            <person name="Gargeya S."/>
            <person name="Fitzgerald M."/>
            <person name="Haas B."/>
            <person name="Abouelleil A."/>
            <person name="Alvarado L."/>
            <person name="Arachchi H.M."/>
            <person name="Berlin A."/>
            <person name="Chapman S.B."/>
            <person name="Goldberg J."/>
            <person name="Griggs A."/>
            <person name="Gujja S."/>
            <person name="Hansen M."/>
            <person name="Howarth C."/>
            <person name="Imamovic A."/>
            <person name="Larimer J."/>
            <person name="McCowen C."/>
            <person name="Montmayeur A."/>
            <person name="Murphy C."/>
            <person name="Neiman D."/>
            <person name="Pearson M."/>
            <person name="Priest M."/>
            <person name="Roberts A."/>
            <person name="Saif S."/>
            <person name="Shea T."/>
            <person name="Sisk P."/>
            <person name="Sykes S."/>
            <person name="Wortman J."/>
            <person name="Nusbaum C."/>
            <person name="Birren B."/>
        </authorList>
    </citation>
    <scope>NUCLEOTIDE SEQUENCE [LARGE SCALE GENOMIC DNA]</scope>
    <source>
        <strain evidence="8 9">VS20</strain>
    </source>
</reference>
<evidence type="ECO:0000256" key="4">
    <source>
        <dbReference type="ARBA" id="ARBA00023136"/>
    </source>
</evidence>
<evidence type="ECO:0000256" key="5">
    <source>
        <dbReference type="SAM" id="Phobius"/>
    </source>
</evidence>
<protein>
    <submittedName>
        <fullName evidence="8">Uncharacterized protein</fullName>
    </submittedName>
</protein>
<keyword evidence="3 5" id="KW-1133">Transmembrane helix</keyword>
<dbReference type="GO" id="GO:0090374">
    <property type="term" value="P:oligopeptide export from mitochondrion"/>
    <property type="evidence" value="ECO:0007669"/>
    <property type="project" value="TreeGrafter"/>
</dbReference>
<feature type="domain" description="ABC transmembrane type-1" evidence="7">
    <location>
        <begin position="182"/>
        <end position="431"/>
    </location>
</feature>
<comment type="subcellular location">
    <subcellularLocation>
        <location evidence="1">Membrane</location>
        <topology evidence="1">Multi-pass membrane protein</topology>
    </subcellularLocation>
</comment>
<dbReference type="eggNOG" id="KOG0055">
    <property type="taxonomic scope" value="Eukaryota"/>
</dbReference>
<dbReference type="Pfam" id="PF00005">
    <property type="entry name" value="ABC_tran"/>
    <property type="match status" value="1"/>
</dbReference>
<dbReference type="Gene3D" id="3.40.50.300">
    <property type="entry name" value="P-loop containing nucleotide triphosphate hydrolases"/>
    <property type="match status" value="2"/>
</dbReference>
<keyword evidence="2 5" id="KW-0812">Transmembrane</keyword>
<feature type="domain" description="ABC transporter" evidence="6">
    <location>
        <begin position="232"/>
        <end position="515"/>
    </location>
</feature>
<dbReference type="GO" id="GO:0005524">
    <property type="term" value="F:ATP binding"/>
    <property type="evidence" value="ECO:0007669"/>
    <property type="project" value="InterPro"/>
</dbReference>
<dbReference type="GeneID" id="19957906"/>
<feature type="transmembrane region" description="Helical" evidence="5">
    <location>
        <begin position="236"/>
        <end position="261"/>
    </location>
</feature>
<proteinExistence type="predicted"/>
<dbReference type="Proteomes" id="UP000030762">
    <property type="component" value="Unassembled WGS sequence"/>
</dbReference>
<accession>T0PRV5</accession>
<evidence type="ECO:0000256" key="2">
    <source>
        <dbReference type="ARBA" id="ARBA00022692"/>
    </source>
</evidence>
<organism evidence="8 9">
    <name type="scientific">Saprolegnia diclina (strain VS20)</name>
    <dbReference type="NCBI Taxonomy" id="1156394"/>
    <lineage>
        <taxon>Eukaryota</taxon>
        <taxon>Sar</taxon>
        <taxon>Stramenopiles</taxon>
        <taxon>Oomycota</taxon>
        <taxon>Saprolegniomycetes</taxon>
        <taxon>Saprolegniales</taxon>
        <taxon>Saprolegniaceae</taxon>
        <taxon>Saprolegnia</taxon>
    </lineage>
</organism>
<dbReference type="GO" id="GO:0005743">
    <property type="term" value="C:mitochondrial inner membrane"/>
    <property type="evidence" value="ECO:0007669"/>
    <property type="project" value="TreeGrafter"/>
</dbReference>
<dbReference type="PROSITE" id="PS50893">
    <property type="entry name" value="ABC_TRANSPORTER_2"/>
    <property type="match status" value="1"/>
</dbReference>
<dbReference type="VEuPathDB" id="FungiDB:SDRG_17179"/>
<evidence type="ECO:0000313" key="8">
    <source>
        <dbReference type="EMBL" id="EQC24931.1"/>
    </source>
</evidence>
<dbReference type="RefSeq" id="XP_008621638.1">
    <property type="nucleotide sequence ID" value="XM_008623416.1"/>
</dbReference>